<evidence type="ECO:0000256" key="1">
    <source>
        <dbReference type="SAM" id="Coils"/>
    </source>
</evidence>
<feature type="domain" description="Legionella ubiquitin-specific protease A" evidence="2">
    <location>
        <begin position="113"/>
        <end position="288"/>
    </location>
</feature>
<feature type="coiled-coil region" evidence="1">
    <location>
        <begin position="1365"/>
        <end position="1412"/>
    </location>
</feature>
<gene>
    <name evidence="3" type="ORF">Lche_0333</name>
</gene>
<dbReference type="Pfam" id="PF18242">
    <property type="entry name" value="LupA"/>
    <property type="match status" value="1"/>
</dbReference>
<dbReference type="RefSeq" id="WP_058387282.1">
    <property type="nucleotide sequence ID" value="NZ_LNXW01000008.1"/>
</dbReference>
<dbReference type="InterPro" id="IPR040938">
    <property type="entry name" value="LupA"/>
</dbReference>
<evidence type="ECO:0000313" key="3">
    <source>
        <dbReference type="EMBL" id="KTC82653.1"/>
    </source>
</evidence>
<dbReference type="EMBL" id="LNXW01000008">
    <property type="protein sequence ID" value="KTC82653.1"/>
    <property type="molecule type" value="Genomic_DNA"/>
</dbReference>
<evidence type="ECO:0000313" key="4">
    <source>
        <dbReference type="Proteomes" id="UP000054921"/>
    </source>
</evidence>
<organism evidence="3 4">
    <name type="scientific">Legionella cherrii</name>
    <dbReference type="NCBI Taxonomy" id="28084"/>
    <lineage>
        <taxon>Bacteria</taxon>
        <taxon>Pseudomonadati</taxon>
        <taxon>Pseudomonadota</taxon>
        <taxon>Gammaproteobacteria</taxon>
        <taxon>Legionellales</taxon>
        <taxon>Legionellaceae</taxon>
        <taxon>Legionella</taxon>
    </lineage>
</organism>
<evidence type="ECO:0000259" key="2">
    <source>
        <dbReference type="Pfam" id="PF18242"/>
    </source>
</evidence>
<name>A0A0W0SHS9_9GAMM</name>
<keyword evidence="1" id="KW-0175">Coiled coil</keyword>
<proteinExistence type="predicted"/>
<reference evidence="3 4" key="1">
    <citation type="submission" date="2015-11" db="EMBL/GenBank/DDBJ databases">
        <title>Genomic analysis of 38 Legionella species identifies large and diverse effector repertoires.</title>
        <authorList>
            <person name="Burstein D."/>
            <person name="Amaro F."/>
            <person name="Zusman T."/>
            <person name="Lifshitz Z."/>
            <person name="Cohen O."/>
            <person name="Gilbert J.A."/>
            <person name="Pupko T."/>
            <person name="Shuman H.A."/>
            <person name="Segal G."/>
        </authorList>
    </citation>
    <scope>NUCLEOTIDE SEQUENCE [LARGE SCALE GENOMIC DNA]</scope>
    <source>
        <strain evidence="3 4">ORW</strain>
    </source>
</reference>
<dbReference type="Proteomes" id="UP000054921">
    <property type="component" value="Unassembled WGS sequence"/>
</dbReference>
<comment type="caution">
    <text evidence="3">The sequence shown here is derived from an EMBL/GenBank/DDBJ whole genome shotgun (WGS) entry which is preliminary data.</text>
</comment>
<dbReference type="SUPFAM" id="SSF56784">
    <property type="entry name" value="HAD-like"/>
    <property type="match status" value="1"/>
</dbReference>
<dbReference type="PATRIC" id="fig|28084.5.peg.359"/>
<dbReference type="InterPro" id="IPR036412">
    <property type="entry name" value="HAD-like_sf"/>
</dbReference>
<accession>A0A0W0SHS9</accession>
<protein>
    <submittedName>
        <fullName evidence="3">Substrate of the Dot/Icm secretion system</fullName>
    </submittedName>
</protein>
<sequence length="2074" mass="238694">MALSLEVQQSSLEQLMKRCTNKLTEQKIKLLKAVNAFAAAHDEPLGFQSNEVIALISKSLEIPFEDSALPDVVLSIYSQITDQFDRETAEIQRRHRAQGHFDKKYIDQRSMHDQLQDHDMDRLMPQSYGNIEVLAAADRYDPTSLDVQEYLMAALKNEGIQHIFIPVGPGHWRGIYLTKPDRAAGKYQLELFDPFGPSGAEGIKAFTLNLLAKCGIKENQITITLTGPTYPQRDVYACGDFTCAYSHKKMKALGAPSSAYNQDYINVLDTQGNKNDELRKKSRALSKTLEISPLAPVPREEIERGDLQFSEMDKREFWVQLAKQLSNPDRVDKVVLDKEIAKIKSTFGTFKFASLRELEAYKVFNADGSVNKSIAAQYDIQFEENRIKKRLESYGLKHLSFREMIIFESVISSVIHDLTTANSKKEMMLEDELKSLANDWSPNSRSRKEAIKKELDYVRSHTPKKGLAKECFAEFGEAVKEFKLTEPLSMELAIPAKQMVGMGYFKLKDINVSISPGPYSARSLIPSKSSEVYEPQRDIARFLNNLLTNNVTHVFAMGRVFPYAQMQGGLDKDFIDYFIPDANGRVTLPHLPELKDTHITSRPIEKVGRFITYEISINGSKPIQVHHFPIQEKQPLKFTREELAYVEKVGKNTLPEQNIHTHCRDGKGSSTQIADLLRALNPQHQKVNREQLIAQMTAEEADASLEFENPELYIIYGTLLKQDIDHYLKQISPSQKLVKEEHKELLALVELHQELNATPFPQLADWVLKVSQNSIPSSRTKTLLSTIKSATDLLVHAFKERWNPDELEVFFDLQARSGGYQVLLDEITKETQSEALSEQAREKQEQSKEYESLFVAHLQDACLKNWNKISEEDQKACIAVNDQVLATLTGISDAIIGHVPSKFSRAAFENLQKEYERCKQRIELLEKVDGADHKVLDDSLLQRSEVIEQLFVLGYDHFEVEEERIITKMHLIYQRLGELNVANELSPQQWDELKKQFAALKTVFNFVNPHKEQPDVLRTLDNLFQGKREHITHPFRLAVLQKQIKTAYLENYVGELCFAVLEAAYKELPKEYFGESADGAYSKEIHRLFGEMNDLADSYKKPAPEKVDLLHEPKPLTETECEQARQQVLQLIAKHVPFLITSSDGLRVRLENLDKDFSRLEKHSQLRTPEFQELKTRFNALRSEYLSSNPQDVVIKQLMAKMEVQIQKGVDLDEEEQSRLDSATEKYSHSLDNLLRIKAIKSGASQTTLDEIDYFESRIEKHMPKSIQYPNRPKLIVFDIDDVLVDMSSGQQKRVRELINVLQYAEKQDIELVLTTNHSPSPDTEEQVLITKLKKVIAKQANIDISNQVTYLDSVPLRHENEAIVKYLQNKASSLQQEIERLKAQIPTTEDKKKLEAIIKKLQLKLDSLNEKSVPVRLSSGTLLNLDAIRHSHGFKDLERYYQAVERGVLKDFKNPELTKNIGISDFVEKRAIWTDLFRLAKSLMHSKSLKKPKPSLQTVLKDIIFDANRPEVLQKKYADIPLLPEAIEKINGNRQYFLQYISQIDSFYQKRLAIQKSKYESDAMLHEEEIVFFKAEQDLIDQAHQLSNYRAIKLSDYDQDSLQYMIDLNYEMGCYNGVIAYLNDDKKHAPIGYGPKGINKTLESYLKSIPNFTKHEFQHSPVVLHVKMSTILAKLPELSTKEAVQKRFMEQFFEAAIERFDQLPTELQDDFLTHYYDDANRALKGINQKFKELIQSAPKLKVSEFMDELRKLKEPLLEIIKKDEKFAQGVSPTFLSSEAKLLQSMIDRILKGNIDDLIVEAEQVRFKKDHDKTRAMLYTQAITNEPHVYLKEIHPTLKKMDLFNRAFIAEQYELCAMQQLALVINKYISAKDKEKVVPSFLSLCDFIQKCITQMDPDKNNKFKIHRQLPLVTKLCGELANIVPYQNMAHNLKDEAGVDYNQEITALLKQVSDYTKKIESSEEYQAKLFLDKAEQYLLTKDWNVGFQWTPHTVKVEGKEKKIPATVAEQLEVIKRARKSDNYIEAKKEFLQIGQEKELSWTSSNKARKYYSLFKYEENKCDEILEKEFSKKNKA</sequence>